<evidence type="ECO:0000313" key="2">
    <source>
        <dbReference type="Proteomes" id="UP000217446"/>
    </source>
</evidence>
<reference evidence="2" key="1">
    <citation type="submission" date="2017-05" db="EMBL/GenBank/DDBJ databases">
        <title>Streptomyces olivochromogenes NBRC 3561 whole genome shotgun sequence.</title>
        <authorList>
            <person name="Dohra H."/>
            <person name="Kodani S."/>
        </authorList>
    </citation>
    <scope>NUCLEOTIDE SEQUENCE [LARGE SCALE GENOMIC DNA]</scope>
    <source>
        <strain evidence="2">NBRC 3561</strain>
    </source>
</reference>
<gene>
    <name evidence="1" type="ORF">SO3561_00334</name>
</gene>
<accession>A0A250V432</accession>
<organism evidence="1 2">
    <name type="scientific">Streptomyces olivochromogenes</name>
    <dbReference type="NCBI Taxonomy" id="1963"/>
    <lineage>
        <taxon>Bacteria</taxon>
        <taxon>Bacillati</taxon>
        <taxon>Actinomycetota</taxon>
        <taxon>Actinomycetes</taxon>
        <taxon>Kitasatosporales</taxon>
        <taxon>Streptomycetaceae</taxon>
        <taxon>Streptomyces</taxon>
    </lineage>
</organism>
<keyword evidence="2" id="KW-1185">Reference proteome</keyword>
<dbReference type="RefSeq" id="WP_079064766.1">
    <property type="nucleotide sequence ID" value="NZ_BDQI01000001.1"/>
</dbReference>
<protein>
    <submittedName>
        <fullName evidence="1">Uncharacterized protein</fullName>
    </submittedName>
</protein>
<name>A0A250V432_STROL</name>
<dbReference type="EMBL" id="BDQI01000001">
    <property type="protein sequence ID" value="GAX48852.1"/>
    <property type="molecule type" value="Genomic_DNA"/>
</dbReference>
<proteinExistence type="predicted"/>
<dbReference type="Proteomes" id="UP000217446">
    <property type="component" value="Unassembled WGS sequence"/>
</dbReference>
<comment type="caution">
    <text evidence="1">The sequence shown here is derived from an EMBL/GenBank/DDBJ whole genome shotgun (WGS) entry which is preliminary data.</text>
</comment>
<sequence>MSHHPSTPSPRDRITGPHPARHTALLLLRGYTDGDARAVASALDTLDDSALDDTYTYLCAVMDVTLRLTLTAQPAARDVGRAAEQAATAAPPHYEFAFGQAVRAWAAGDTQALTRTADADLPGAVHLLAVMTVALGVSVLDHDGLNALLDCLPEDPR</sequence>
<dbReference type="AlphaFoldDB" id="A0A250V432"/>
<evidence type="ECO:0000313" key="1">
    <source>
        <dbReference type="EMBL" id="GAX48852.1"/>
    </source>
</evidence>